<evidence type="ECO:0000313" key="1">
    <source>
        <dbReference type="EMBL" id="EKB51106.1"/>
    </source>
</evidence>
<evidence type="ECO:0000313" key="2">
    <source>
        <dbReference type="Proteomes" id="UP000004478"/>
    </source>
</evidence>
<name>K1L8Y0_CECL9</name>
<proteinExistence type="predicted"/>
<comment type="caution">
    <text evidence="1">The sequence shown here is derived from an EMBL/GenBank/DDBJ whole genome shotgun (WGS) entry which is preliminary data.</text>
</comment>
<reference evidence="1 2" key="1">
    <citation type="journal article" date="2012" name="J. Bacteriol.">
        <title>Draft Genome Sequence of Cecembia lonarensis Strain LW9T, Isolated from Lonar Lake, a Haloalkaline Lake in India.</title>
        <authorList>
            <person name="Shivaji S."/>
            <person name="Ara S."/>
            <person name="Singh A."/>
            <person name="Pinnaka A.K."/>
        </authorList>
    </citation>
    <scope>NUCLEOTIDE SEQUENCE [LARGE SCALE GENOMIC DNA]</scope>
    <source>
        <strain evidence="1 2">LW9</strain>
    </source>
</reference>
<dbReference type="EMBL" id="AMGM01000002">
    <property type="protein sequence ID" value="EKB51106.1"/>
    <property type="molecule type" value="Genomic_DNA"/>
</dbReference>
<dbReference type="AlphaFoldDB" id="K1L8Y0"/>
<protein>
    <submittedName>
        <fullName evidence="1">Uncharacterized protein</fullName>
    </submittedName>
</protein>
<keyword evidence="2" id="KW-1185">Reference proteome</keyword>
<organism evidence="1 2">
    <name type="scientific">Cecembia lonarensis (strain CCUG 58316 / KCTC 22772 / LW9)</name>
    <dbReference type="NCBI Taxonomy" id="1225176"/>
    <lineage>
        <taxon>Bacteria</taxon>
        <taxon>Pseudomonadati</taxon>
        <taxon>Bacteroidota</taxon>
        <taxon>Cytophagia</taxon>
        <taxon>Cytophagales</taxon>
        <taxon>Cyclobacteriaceae</taxon>
        <taxon>Cecembia</taxon>
    </lineage>
</organism>
<sequence length="306" mass="35051">MVSLSISKRFDLNSTVLLKSRPSYQLSDIYTPVEILGPDFVIGVGGLEDSESNEVPNKPHYLLLAGLLGLSLPFNNYRLSFGLSLKDYYEKNFSFMHLKRQRLIRSKVEDQYIEKFIGVESVTLYPGIYLQSLHLCRIYGNERFLLVDLGKNGLEAISFDLNRSSENQEYLKAKGFDDWLAMELMGEKNNIGTVSKSKTKFLKDPSSQMKEYILYLLKKLQVLVNKDKQETCYLHICSDLVLASSELDTFFSHLDKLFKESIAVKLEHESILQVLTNRLSLSNDSMMDIVSVGVVVTQKRWNFIVL</sequence>
<accession>K1L8Y0</accession>
<gene>
    <name evidence="1" type="ORF">B879_00157</name>
</gene>
<dbReference type="Proteomes" id="UP000004478">
    <property type="component" value="Unassembled WGS sequence"/>
</dbReference>